<keyword evidence="2" id="KW-1185">Reference proteome</keyword>
<protein>
    <submittedName>
        <fullName evidence="1">Sporulation protein</fullName>
    </submittedName>
</protein>
<evidence type="ECO:0000313" key="1">
    <source>
        <dbReference type="EMBL" id="QSZ67362.1"/>
    </source>
</evidence>
<gene>
    <name evidence="1" type="ORF">RJ40_07530</name>
</gene>
<dbReference type="EMBL" id="CP036172">
    <property type="protein sequence ID" value="QSZ67362.1"/>
    <property type="molecule type" value="Genomic_DNA"/>
</dbReference>
<dbReference type="PANTHER" id="PTHR39162">
    <property type="entry name" value="GLL3345 PROTEIN"/>
    <property type="match status" value="1"/>
</dbReference>
<proteinExistence type="predicted"/>
<sequence length="163" mass="16918">MNSSSSAAHTHRPYLLISSQPCSIVVSMTGEEMVRVTAEELRNFITAKAVIGEPLDLGDKVVFSIARFGFAFGAGAGRGKESEKGGEGVGEGGGAGGGVDPIALLVVHKDVKGPGGVQIFPMTKKGMVAEVIETIGESIPPVIEQLASVIGEKKQEAEKPEEE</sequence>
<organism evidence="1 2">
    <name type="scientific">Methanofollis aquaemaris</name>
    <dbReference type="NCBI Taxonomy" id="126734"/>
    <lineage>
        <taxon>Archaea</taxon>
        <taxon>Methanobacteriati</taxon>
        <taxon>Methanobacteriota</taxon>
        <taxon>Stenosarchaea group</taxon>
        <taxon>Methanomicrobia</taxon>
        <taxon>Methanomicrobiales</taxon>
        <taxon>Methanomicrobiaceae</taxon>
        <taxon>Methanofollis</taxon>
    </lineage>
</organism>
<dbReference type="KEGG" id="maqe:RJ40_07530"/>
<reference evidence="1" key="2">
    <citation type="submission" date="2019-02" db="EMBL/GenBank/DDBJ databases">
        <authorList>
            <person name="Chen S.-C."/>
            <person name="Chien H.-H."/>
            <person name="Lai M.-C."/>
        </authorList>
    </citation>
    <scope>NUCLEOTIDE SEQUENCE</scope>
    <source>
        <strain evidence="1">N2F9704</strain>
    </source>
</reference>
<dbReference type="PANTHER" id="PTHR39162:SF1">
    <property type="entry name" value="SPORULATION PROTEIN YTFJ"/>
    <property type="match status" value="1"/>
</dbReference>
<dbReference type="Proteomes" id="UP001042704">
    <property type="component" value="Chromosome"/>
</dbReference>
<dbReference type="Pfam" id="PF09579">
    <property type="entry name" value="Spore_YtfJ"/>
    <property type="match status" value="1"/>
</dbReference>
<reference evidence="1" key="1">
    <citation type="journal article" date="2001" name="Int. J. Syst. Evol. Microbiol.">
        <title>Methanofollis aquaemaris sp. nov., a methanogen isolated from an aquaculture fish pond.</title>
        <authorList>
            <person name="Lai M.C."/>
            <person name="Chen S.C."/>
        </authorList>
    </citation>
    <scope>NUCLEOTIDE SEQUENCE</scope>
    <source>
        <strain evidence="1">N2F9704</strain>
    </source>
</reference>
<dbReference type="AlphaFoldDB" id="A0A8A3S5M3"/>
<accession>A0A8A3S5M3</accession>
<dbReference type="InterPro" id="IPR014229">
    <property type="entry name" value="Spore_YtfJ"/>
</dbReference>
<name>A0A8A3S5M3_9EURY</name>
<evidence type="ECO:0000313" key="2">
    <source>
        <dbReference type="Proteomes" id="UP001042704"/>
    </source>
</evidence>